<evidence type="ECO:0000256" key="1">
    <source>
        <dbReference type="ARBA" id="ARBA00007017"/>
    </source>
</evidence>
<dbReference type="RefSeq" id="XP_065646559.1">
    <property type="nucleotide sequence ID" value="XM_065790487.1"/>
</dbReference>
<protein>
    <recommendedName>
        <fullName evidence="2">Sister chromatid cohesion protein DCC1</fullName>
    </recommendedName>
</protein>
<comment type="similarity">
    <text evidence="1">Belongs to the DCC1 family.</text>
</comment>
<name>A0ABM4BCB4_HYDVU</name>
<dbReference type="GeneID" id="100212332"/>
<evidence type="ECO:0000313" key="5">
    <source>
        <dbReference type="RefSeq" id="XP_065646559.1"/>
    </source>
</evidence>
<evidence type="ECO:0000313" key="4">
    <source>
        <dbReference type="Proteomes" id="UP001652625"/>
    </source>
</evidence>
<organism evidence="4 5">
    <name type="scientific">Hydra vulgaris</name>
    <name type="common">Hydra</name>
    <name type="synonym">Hydra attenuata</name>
    <dbReference type="NCBI Taxonomy" id="6087"/>
    <lineage>
        <taxon>Eukaryota</taxon>
        <taxon>Metazoa</taxon>
        <taxon>Cnidaria</taxon>
        <taxon>Hydrozoa</taxon>
        <taxon>Hydroidolina</taxon>
        <taxon>Anthoathecata</taxon>
        <taxon>Aplanulata</taxon>
        <taxon>Hydridae</taxon>
        <taxon>Hydra</taxon>
    </lineage>
</organism>
<reference evidence="4" key="1">
    <citation type="submission" date="2025-05" db="UniProtKB">
        <authorList>
            <consortium name="RefSeq"/>
        </authorList>
    </citation>
    <scope>NUCLEOTIDE SEQUENCE [LARGE SCALE GENOMIC DNA]</scope>
</reference>
<evidence type="ECO:0000256" key="3">
    <source>
        <dbReference type="ARBA" id="ARBA00022705"/>
    </source>
</evidence>
<reference evidence="5" key="2">
    <citation type="submission" date="2025-08" db="UniProtKB">
        <authorList>
            <consortium name="RefSeq"/>
        </authorList>
    </citation>
    <scope>IDENTIFICATION</scope>
</reference>
<proteinExistence type="inferred from homology"/>
<dbReference type="Pfam" id="PF09724">
    <property type="entry name" value="Dcc1"/>
    <property type="match status" value="1"/>
</dbReference>
<accession>A0ABM4BCB4</accession>
<dbReference type="PANTHER" id="PTHR13395">
    <property type="entry name" value="SISTER CHROMATID COHESION PROTEIN DCC1-RELATED"/>
    <property type="match status" value="1"/>
</dbReference>
<dbReference type="PANTHER" id="PTHR13395:SF6">
    <property type="entry name" value="SISTER CHROMATID COHESION PROTEIN DCC1"/>
    <property type="match status" value="1"/>
</dbReference>
<keyword evidence="3" id="KW-0235">DNA replication</keyword>
<dbReference type="InterPro" id="IPR019128">
    <property type="entry name" value="Dcc1"/>
</dbReference>
<keyword evidence="4" id="KW-1185">Reference proteome</keyword>
<evidence type="ECO:0000256" key="2">
    <source>
        <dbReference type="ARBA" id="ARBA00017682"/>
    </source>
</evidence>
<gene>
    <name evidence="5" type="primary">LOC100212332</name>
</gene>
<dbReference type="Proteomes" id="UP001652625">
    <property type="component" value="Chromosome 02"/>
</dbReference>
<sequence length="382" mass="44349">MKRSLAEVNELADIAGVIQRKGSIQSLYYSTTWMKEDYKLIELSNELIKELKEGDNLVIRGDVEDECVICTRNQTFELRAAETTNSLLVLPRLITPKSKDFSKELPLVETPVLSCFNSYYEVRPTRPKLQRLRKYLTVNAYSGYRGDDKKEKFTTEDLLDTIQCSEAELTQGLIACQALQVDGYWRTLEINYQEKAFSQILALVEEKGWSWKEIPTEETCEILKELYPSFVLLHCFMVYGSEIKNGFCFLSEDKVCRYYVEYILRSAPGKFNYNEFLSAWSQSVPDGMNVKSDHLLGIALTDLKYQPPLVWHFPEHNLPDDPAQRFNFLFKTREKWTYKEIEPYLKNIVGSNENLNTLLLKFTRSSTADNGEKVYNSKRPLL</sequence>